<dbReference type="AlphaFoldDB" id="A0A7Y0HLV9"/>
<organism evidence="1 2">
    <name type="scientific">Clostridium muellerianum</name>
    <dbReference type="NCBI Taxonomy" id="2716538"/>
    <lineage>
        <taxon>Bacteria</taxon>
        <taxon>Bacillati</taxon>
        <taxon>Bacillota</taxon>
        <taxon>Clostridia</taxon>
        <taxon>Eubacteriales</taxon>
        <taxon>Clostridiaceae</taxon>
        <taxon>Clostridium</taxon>
    </lineage>
</organism>
<comment type="caution">
    <text evidence="1">The sequence shown here is derived from an EMBL/GenBank/DDBJ whole genome shotgun (WGS) entry which is preliminary data.</text>
</comment>
<evidence type="ECO:0000313" key="2">
    <source>
        <dbReference type="Proteomes" id="UP000537131"/>
    </source>
</evidence>
<reference evidence="1 2" key="1">
    <citation type="submission" date="2020-06" db="EMBL/GenBank/DDBJ databases">
        <title>Complete Genome Sequence of Clostridium muelleri sp. nov. P21T, an Acid-Alcohol Producing Acetogen Isolated from Old Hay.</title>
        <authorList>
            <person name="Duncan K.E."/>
            <person name="Tanner R.S."/>
        </authorList>
    </citation>
    <scope>NUCLEOTIDE SEQUENCE [LARGE SCALE GENOMIC DNA]</scope>
    <source>
        <strain evidence="1 2">P21</strain>
    </source>
</reference>
<sequence>MKILLCTFKYTENIPCESAKFKYESKEYMAKNNKTKLLREVPEDIFKESMLKLLKFQEKLLSKTRRKLLRRHKKYICKSKKTIFRILFTELYKKELNSSVSVINSKLRTNINFQLKDLLEKRIHVNYSAKLMNIYTINKICTNNFKELLDINKERIKINRADVVKNLLREDIDFINSPQNKLLKNTIQFLYKVKAQNNLKFKHSRELSKSKFKILKCYRLIKIDNIENKVLLNQQGINYVDKNMVQLLKNYSNRKLEKYNRIKFNKVFKVHKIYKNSSYLMKICKYNRIIKVPKVMLYHKLNVKKMYKLPKLKFLNRLNLVSINKMDKHKLLKNKSIKNIDKFKLKFIESKTIKFIDLFENKFVKKGAAANINKCCLNTLKRESAVPVVINRCKSIIRKECVTPVVINIYKSIVKKESIGIHKTYDKEHFKITKRWWIISPGTEVDEKILPLDYDYLEHPLLGSPGLGYIRISYPDKNNFRSSLEYEQACLKLINRMIENMKVQYFIKNKDIIPYEYLPKIYKAHPNSININPYIKHDDRIRGVYEIPMAINIMIEMVNFVALIVHHWASQLCYCTGQEAMWFIMEALDNWLNLDTTIDRLSKLNAKEHYNRAYRWIRWEAEKVFFNCDYAKERGRFRGLKYAGQLLSNLIGYMKNHHFNIVPIWHDVSRMDYWRAQHNLDDNPSDDILIRLDKVKCKRHLNIETKRLDKKSTEGTPKK</sequence>
<keyword evidence="2" id="KW-1185">Reference proteome</keyword>
<dbReference type="EMBL" id="JABBNI010000012">
    <property type="protein sequence ID" value="NMM62369.1"/>
    <property type="molecule type" value="Genomic_DNA"/>
</dbReference>
<proteinExistence type="predicted"/>
<name>A0A7Y0HLV9_9CLOT</name>
<protein>
    <submittedName>
        <fullName evidence="1">Uncharacterized protein</fullName>
    </submittedName>
</protein>
<dbReference type="Proteomes" id="UP000537131">
    <property type="component" value="Unassembled WGS sequence"/>
</dbReference>
<accession>A0A7Y0HLV9</accession>
<evidence type="ECO:0000313" key="1">
    <source>
        <dbReference type="EMBL" id="NMM62369.1"/>
    </source>
</evidence>
<gene>
    <name evidence="1" type="ORF">HBE96_06635</name>
</gene>
<dbReference type="RefSeq" id="WP_169296972.1">
    <property type="nucleotide sequence ID" value="NZ_JABBNI010000012.1"/>
</dbReference>